<organism evidence="4 7">
    <name type="scientific">Holdemanella biformis</name>
    <dbReference type="NCBI Taxonomy" id="1735"/>
    <lineage>
        <taxon>Bacteria</taxon>
        <taxon>Bacillati</taxon>
        <taxon>Bacillota</taxon>
        <taxon>Erysipelotrichia</taxon>
        <taxon>Erysipelotrichales</taxon>
        <taxon>Erysipelotrichaceae</taxon>
        <taxon>Holdemanella</taxon>
    </lineage>
</organism>
<evidence type="ECO:0000313" key="10">
    <source>
        <dbReference type="Proteomes" id="UP000285288"/>
    </source>
</evidence>
<keyword evidence="2" id="KW-0472">Membrane</keyword>
<feature type="region of interest" description="Disordered" evidence="1">
    <location>
        <begin position="177"/>
        <end position="219"/>
    </location>
</feature>
<feature type="compositionally biased region" description="Basic and acidic residues" evidence="1">
    <location>
        <begin position="9"/>
        <end position="19"/>
    </location>
</feature>
<dbReference type="EMBL" id="QSAT01000046">
    <property type="protein sequence ID" value="RGW72370.1"/>
    <property type="molecule type" value="Genomic_DNA"/>
</dbReference>
<dbReference type="EMBL" id="QSGD01000031">
    <property type="protein sequence ID" value="RHB03896.1"/>
    <property type="molecule type" value="Genomic_DNA"/>
</dbReference>
<evidence type="ECO:0000313" key="8">
    <source>
        <dbReference type="Proteomes" id="UP000284651"/>
    </source>
</evidence>
<dbReference type="AlphaFoldDB" id="A0A395WC11"/>
<evidence type="ECO:0000313" key="9">
    <source>
        <dbReference type="Proteomes" id="UP000285274"/>
    </source>
</evidence>
<evidence type="ECO:0000313" key="5">
    <source>
        <dbReference type="EMBL" id="RGW72370.1"/>
    </source>
</evidence>
<evidence type="ECO:0000256" key="1">
    <source>
        <dbReference type="SAM" id="MobiDB-lite"/>
    </source>
</evidence>
<accession>A0A395WC11</accession>
<dbReference type="Proteomes" id="UP000284651">
    <property type="component" value="Unassembled WGS sequence"/>
</dbReference>
<dbReference type="RefSeq" id="WP_003865110.1">
    <property type="nucleotide sequence ID" value="NZ_CABLCL010000072.1"/>
</dbReference>
<proteinExistence type="predicted"/>
<evidence type="ECO:0000313" key="3">
    <source>
        <dbReference type="EMBL" id="RGS44812.1"/>
    </source>
</evidence>
<protein>
    <submittedName>
        <fullName evidence="4">Uncharacterized protein</fullName>
    </submittedName>
</protein>
<keyword evidence="2" id="KW-1133">Transmembrane helix</keyword>
<evidence type="ECO:0000313" key="7">
    <source>
        <dbReference type="Proteomes" id="UP000265489"/>
    </source>
</evidence>
<dbReference type="Proteomes" id="UP000265489">
    <property type="component" value="Unassembled WGS sequence"/>
</dbReference>
<evidence type="ECO:0000313" key="6">
    <source>
        <dbReference type="EMBL" id="RHB03896.1"/>
    </source>
</evidence>
<evidence type="ECO:0000256" key="2">
    <source>
        <dbReference type="SAM" id="Phobius"/>
    </source>
</evidence>
<dbReference type="EMBL" id="QRVM01000054">
    <property type="protein sequence ID" value="RGS44812.1"/>
    <property type="molecule type" value="Genomic_DNA"/>
</dbReference>
<dbReference type="GeneID" id="66578720"/>
<name>A0A395WC11_9FIRM</name>
<dbReference type="EMBL" id="QRYQ01000010">
    <property type="protein sequence ID" value="RGU91480.1"/>
    <property type="molecule type" value="Genomic_DNA"/>
</dbReference>
<feature type="region of interest" description="Disordered" evidence="1">
    <location>
        <begin position="1"/>
        <end position="57"/>
    </location>
</feature>
<sequence>MTQLSRKQKYQELRDRLDEETTAAQAQPVKLQRLSRVDSGSHANKPLYPHDTVRVSPTVKEMPTSPVMEDLLGEVKQYNIDNGNRITDDTQINILKQLDSTSETRKRNQHVIPMETDDEDLGSTMKISKPTTQEFERPVRQEPKEEKIVLTSDDVEDVKKPVDDNLDLMFLSGDDFDKTEEQQKNEKKKKSKRKKEKRDELESMPSAKMRMKTSDFEKASKKGKKGSEIVLNVVLGILIIALVAIIGYLVWTFKNI</sequence>
<evidence type="ECO:0000313" key="4">
    <source>
        <dbReference type="EMBL" id="RGU91480.1"/>
    </source>
</evidence>
<gene>
    <name evidence="6" type="ORF">DW907_07970</name>
    <name evidence="5" type="ORF">DWV56_10965</name>
    <name evidence="4" type="ORF">DWW32_06310</name>
    <name evidence="3" type="ORF">DWX92_09820</name>
</gene>
<comment type="caution">
    <text evidence="4">The sequence shown here is derived from an EMBL/GenBank/DDBJ whole genome shotgun (WGS) entry which is preliminary data.</text>
</comment>
<keyword evidence="2" id="KW-0812">Transmembrane</keyword>
<feature type="transmembrane region" description="Helical" evidence="2">
    <location>
        <begin position="229"/>
        <end position="251"/>
    </location>
</feature>
<reference evidence="7 8" key="1">
    <citation type="submission" date="2018-08" db="EMBL/GenBank/DDBJ databases">
        <title>A genome reference for cultivated species of the human gut microbiota.</title>
        <authorList>
            <person name="Zou Y."/>
            <person name="Xue W."/>
            <person name="Luo G."/>
        </authorList>
    </citation>
    <scope>NUCLEOTIDE SEQUENCE [LARGE SCALE GENOMIC DNA]</scope>
    <source>
        <strain evidence="5 8">AF10-31</strain>
        <strain evidence="4 7">AF15-20</strain>
        <strain evidence="3 9">AF22-10AC</strain>
        <strain evidence="6 10">AM42-13AC</strain>
    </source>
</reference>
<dbReference type="Proteomes" id="UP000285274">
    <property type="component" value="Unassembled WGS sequence"/>
</dbReference>
<feature type="compositionally biased region" description="Basic residues" evidence="1">
    <location>
        <begin position="186"/>
        <end position="196"/>
    </location>
</feature>
<dbReference type="Proteomes" id="UP000285288">
    <property type="component" value="Unassembled WGS sequence"/>
</dbReference>